<evidence type="ECO:0000256" key="1">
    <source>
        <dbReference type="SAM" id="MobiDB-lite"/>
    </source>
</evidence>
<sequence>MAEKIGGYCSIRGCSQLAGHSGHCDTDDLEHYMTACSRLKSENARLQDGYDSLKCQYDEEHDKLLALVAREGELVAALEEAKSSVWEALSHIEFSETKDLPRLHALLTKADKVFTAALAQGKKGRCNNKEEDEIEAQPKADSDDALRMRVASLERKLQEGEGKR</sequence>
<proteinExistence type="predicted"/>
<protein>
    <submittedName>
        <fullName evidence="2">Uncharacterized protein</fullName>
    </submittedName>
</protein>
<accession>A0A0F9MUG7</accession>
<gene>
    <name evidence="2" type="ORF">LCGC14_1031450</name>
</gene>
<evidence type="ECO:0000313" key="2">
    <source>
        <dbReference type="EMBL" id="KKN10965.1"/>
    </source>
</evidence>
<name>A0A0F9MUG7_9ZZZZ</name>
<comment type="caution">
    <text evidence="2">The sequence shown here is derived from an EMBL/GenBank/DDBJ whole genome shotgun (WGS) entry which is preliminary data.</text>
</comment>
<feature type="region of interest" description="Disordered" evidence="1">
    <location>
        <begin position="125"/>
        <end position="145"/>
    </location>
</feature>
<dbReference type="AlphaFoldDB" id="A0A0F9MUG7"/>
<feature type="compositionally biased region" description="Basic and acidic residues" evidence="1">
    <location>
        <begin position="136"/>
        <end position="145"/>
    </location>
</feature>
<dbReference type="EMBL" id="LAZR01004189">
    <property type="protein sequence ID" value="KKN10965.1"/>
    <property type="molecule type" value="Genomic_DNA"/>
</dbReference>
<reference evidence="2" key="1">
    <citation type="journal article" date="2015" name="Nature">
        <title>Complex archaea that bridge the gap between prokaryotes and eukaryotes.</title>
        <authorList>
            <person name="Spang A."/>
            <person name="Saw J.H."/>
            <person name="Jorgensen S.L."/>
            <person name="Zaremba-Niedzwiedzka K."/>
            <person name="Martijn J."/>
            <person name="Lind A.E."/>
            <person name="van Eijk R."/>
            <person name="Schleper C."/>
            <person name="Guy L."/>
            <person name="Ettema T.J."/>
        </authorList>
    </citation>
    <scope>NUCLEOTIDE SEQUENCE</scope>
</reference>
<organism evidence="2">
    <name type="scientific">marine sediment metagenome</name>
    <dbReference type="NCBI Taxonomy" id="412755"/>
    <lineage>
        <taxon>unclassified sequences</taxon>
        <taxon>metagenomes</taxon>
        <taxon>ecological metagenomes</taxon>
    </lineage>
</organism>